<dbReference type="Proteomes" id="UP001642540">
    <property type="component" value="Unassembled WGS sequence"/>
</dbReference>
<keyword evidence="2" id="KW-1185">Reference proteome</keyword>
<dbReference type="EMBL" id="CAXLJM020000040">
    <property type="protein sequence ID" value="CAL8108927.1"/>
    <property type="molecule type" value="Genomic_DNA"/>
</dbReference>
<evidence type="ECO:0000313" key="2">
    <source>
        <dbReference type="Proteomes" id="UP001642540"/>
    </source>
</evidence>
<dbReference type="Gene3D" id="3.90.79.10">
    <property type="entry name" value="Nucleoside Triphosphate Pyrophosphohydrolase"/>
    <property type="match status" value="1"/>
</dbReference>
<accession>A0ABP1QN15</accession>
<proteinExistence type="predicted"/>
<gene>
    <name evidence="1" type="ORF">ODALV1_LOCUS13138</name>
</gene>
<organism evidence="1 2">
    <name type="scientific">Orchesella dallaii</name>
    <dbReference type="NCBI Taxonomy" id="48710"/>
    <lineage>
        <taxon>Eukaryota</taxon>
        <taxon>Metazoa</taxon>
        <taxon>Ecdysozoa</taxon>
        <taxon>Arthropoda</taxon>
        <taxon>Hexapoda</taxon>
        <taxon>Collembola</taxon>
        <taxon>Entomobryomorpha</taxon>
        <taxon>Entomobryoidea</taxon>
        <taxon>Orchesellidae</taxon>
        <taxon>Orchesellinae</taxon>
        <taxon>Orchesella</taxon>
    </lineage>
</organism>
<name>A0ABP1QN15_9HEXA</name>
<comment type="caution">
    <text evidence="1">The sequence shown here is derived from an EMBL/GenBank/DDBJ whole genome shotgun (WGS) entry which is preliminary data.</text>
</comment>
<sequence length="254" mass="29032">MQCTVQFARAMFSRTCTHSRWISGERKLPISVSTLNRAENRTCRMQSTSVSGSTDPTGSTNNIYVQVLPVILKPTHTDLSSKETDIAFTDGKILLCKWASGNFKDRYTGLIKQLSEREEVNIQNLTASEKYKVLLQIAESLLPSQLRRHVTELELVGLLNFDDPPACDEYIYKANLAISGSESIDTNHVIPFGEHSCFWYNWKEIPFQEMPADDPLWYPKVLWEEQKVKGTFTFGGWSEKTIKSYELHLVNQIE</sequence>
<protein>
    <submittedName>
        <fullName evidence="1">Uncharacterized protein</fullName>
    </submittedName>
</protein>
<reference evidence="1 2" key="1">
    <citation type="submission" date="2024-08" db="EMBL/GenBank/DDBJ databases">
        <authorList>
            <person name="Cucini C."/>
            <person name="Frati F."/>
        </authorList>
    </citation>
    <scope>NUCLEOTIDE SEQUENCE [LARGE SCALE GENOMIC DNA]</scope>
</reference>
<evidence type="ECO:0000313" key="1">
    <source>
        <dbReference type="EMBL" id="CAL8108927.1"/>
    </source>
</evidence>